<dbReference type="PRINTS" id="PR00722">
    <property type="entry name" value="CHYMOTRYPSIN"/>
</dbReference>
<dbReference type="SMART" id="SM00020">
    <property type="entry name" value="Tryp_SPc"/>
    <property type="match status" value="1"/>
</dbReference>
<dbReference type="Proteomes" id="UP000695000">
    <property type="component" value="Unplaced"/>
</dbReference>
<keyword evidence="1" id="KW-0732">Signal</keyword>
<evidence type="ECO:0000313" key="4">
    <source>
        <dbReference type="RefSeq" id="XP_017769956.1"/>
    </source>
</evidence>
<feature type="domain" description="Peptidase S1" evidence="2">
    <location>
        <begin position="82"/>
        <end position="332"/>
    </location>
</feature>
<dbReference type="Pfam" id="PF00089">
    <property type="entry name" value="Trypsin"/>
    <property type="match status" value="1"/>
</dbReference>
<dbReference type="GeneID" id="108557803"/>
<organism evidence="3 4">
    <name type="scientific">Nicrophorus vespilloides</name>
    <name type="common">Boreal carrion beetle</name>
    <dbReference type="NCBI Taxonomy" id="110193"/>
    <lineage>
        <taxon>Eukaryota</taxon>
        <taxon>Metazoa</taxon>
        <taxon>Ecdysozoa</taxon>
        <taxon>Arthropoda</taxon>
        <taxon>Hexapoda</taxon>
        <taxon>Insecta</taxon>
        <taxon>Pterygota</taxon>
        <taxon>Neoptera</taxon>
        <taxon>Endopterygota</taxon>
        <taxon>Coleoptera</taxon>
        <taxon>Polyphaga</taxon>
        <taxon>Staphyliniformia</taxon>
        <taxon>Silphidae</taxon>
        <taxon>Nicrophorinae</taxon>
        <taxon>Nicrophorus</taxon>
    </lineage>
</organism>
<dbReference type="PANTHER" id="PTHR24260">
    <property type="match status" value="1"/>
</dbReference>
<dbReference type="CDD" id="cd00190">
    <property type="entry name" value="Tryp_SPc"/>
    <property type="match status" value="1"/>
</dbReference>
<accession>A0ABM1M5V6</accession>
<protein>
    <submittedName>
        <fullName evidence="4">Serine protease snake-like isoform X1</fullName>
    </submittedName>
</protein>
<feature type="signal peptide" evidence="1">
    <location>
        <begin position="1"/>
        <end position="20"/>
    </location>
</feature>
<dbReference type="InterPro" id="IPR043504">
    <property type="entry name" value="Peptidase_S1_PA_chymotrypsin"/>
</dbReference>
<dbReference type="InterPro" id="IPR009003">
    <property type="entry name" value="Peptidase_S1_PA"/>
</dbReference>
<evidence type="ECO:0000259" key="2">
    <source>
        <dbReference type="PROSITE" id="PS50240"/>
    </source>
</evidence>
<reference evidence="4" key="1">
    <citation type="submission" date="2025-08" db="UniProtKB">
        <authorList>
            <consortium name="RefSeq"/>
        </authorList>
    </citation>
    <scope>IDENTIFICATION</scope>
    <source>
        <tissue evidence="4">Whole Larva</tissue>
    </source>
</reference>
<dbReference type="PROSITE" id="PS00134">
    <property type="entry name" value="TRYPSIN_HIS"/>
    <property type="match status" value="1"/>
</dbReference>
<keyword evidence="3" id="KW-1185">Reference proteome</keyword>
<sequence length="334" mass="37342">MHTCLQLIILQTLFVRSTQATCPFPSSKDDICTSIKEFLNSLISLKAAILENFGIIEKTKDQSSIKIQQGFGYKAKKYCSDIINELKQLYNLSSSNFYEETSLAMEFSHMAALGFEVGDKIVWGCGGSLISDKFVLTAAHCIVDKNLGQVNYVRLGVNRKIEDVENFQVVNVYAHPDYRPPLRYNDIALIELHDSVLSSTYPNVACLNIDRNVNGYDKFNVTGWGLLQNFGESADQVQKVEVDLVSWMECKQHYPADGELKSGIVDDLQICIDTCQGDSGEPLQKRILFNPLPRLNTIFGVSSFGKGCGLSSSPGVYTRVSNYIDWIESIVWPN</sequence>
<dbReference type="PANTHER" id="PTHR24260:SF147">
    <property type="entry name" value="EG:BACR7A4.3 PROTEIN-RELATED"/>
    <property type="match status" value="1"/>
</dbReference>
<dbReference type="Gene3D" id="2.40.10.10">
    <property type="entry name" value="Trypsin-like serine proteases"/>
    <property type="match status" value="1"/>
</dbReference>
<dbReference type="InterPro" id="IPR001254">
    <property type="entry name" value="Trypsin_dom"/>
</dbReference>
<name>A0ABM1M5V6_NICVS</name>
<dbReference type="InterPro" id="IPR051333">
    <property type="entry name" value="CLIP_Serine_Protease"/>
</dbReference>
<proteinExistence type="predicted"/>
<dbReference type="PROSITE" id="PS50240">
    <property type="entry name" value="TRYPSIN_DOM"/>
    <property type="match status" value="1"/>
</dbReference>
<dbReference type="RefSeq" id="XP_017769956.1">
    <property type="nucleotide sequence ID" value="XM_017914467.1"/>
</dbReference>
<dbReference type="InterPro" id="IPR018114">
    <property type="entry name" value="TRYPSIN_HIS"/>
</dbReference>
<dbReference type="SUPFAM" id="SSF50494">
    <property type="entry name" value="Trypsin-like serine proteases"/>
    <property type="match status" value="1"/>
</dbReference>
<dbReference type="InterPro" id="IPR001314">
    <property type="entry name" value="Peptidase_S1A"/>
</dbReference>
<evidence type="ECO:0000313" key="3">
    <source>
        <dbReference type="Proteomes" id="UP000695000"/>
    </source>
</evidence>
<evidence type="ECO:0000256" key="1">
    <source>
        <dbReference type="SAM" id="SignalP"/>
    </source>
</evidence>
<gene>
    <name evidence="4" type="primary">LOC108557803</name>
</gene>
<feature type="chain" id="PRO_5045750214" evidence="1">
    <location>
        <begin position="21"/>
        <end position="334"/>
    </location>
</feature>